<evidence type="ECO:0000259" key="1">
    <source>
        <dbReference type="Pfam" id="PF12973"/>
    </source>
</evidence>
<protein>
    <submittedName>
        <fullName evidence="2">Pectin degradation protein KdgF</fullName>
    </submittedName>
</protein>
<dbReference type="STRING" id="1150600.ADIARSV_4340"/>
<feature type="domain" description="ChrR-like cupin" evidence="1">
    <location>
        <begin position="5"/>
        <end position="71"/>
    </location>
</feature>
<dbReference type="eggNOG" id="COG1917">
    <property type="taxonomic scope" value="Bacteria"/>
</dbReference>
<name>R9GLW2_9SPHI</name>
<dbReference type="InterPro" id="IPR025979">
    <property type="entry name" value="ChrR-like_cupin_dom"/>
</dbReference>
<keyword evidence="3" id="KW-1185">Reference proteome</keyword>
<dbReference type="RefSeq" id="WP_016197555.1">
    <property type="nucleotide sequence ID" value="NZ_AQPN01000149.1"/>
</dbReference>
<evidence type="ECO:0000313" key="3">
    <source>
        <dbReference type="Proteomes" id="UP000014174"/>
    </source>
</evidence>
<reference evidence="2 3" key="1">
    <citation type="journal article" date="2013" name="Genome Announc.">
        <title>Draft Genome Sequence of Arcticibacter svalbardensis Strain MN12-7T, a Member of the Family Sphingobacteriaceae Isolated from an Arctic Soil Sample.</title>
        <authorList>
            <person name="Shivaji S."/>
            <person name="Ara S."/>
            <person name="Prasad S."/>
            <person name="Manasa B.P."/>
            <person name="Begum Z."/>
            <person name="Singh A."/>
            <person name="Kumar Pinnaka A."/>
        </authorList>
    </citation>
    <scope>NUCLEOTIDE SEQUENCE [LARGE SCALE GENOMIC DNA]</scope>
    <source>
        <strain evidence="2 3">MN12-7</strain>
    </source>
</reference>
<dbReference type="InterPro" id="IPR011051">
    <property type="entry name" value="RmlC_Cupin_sf"/>
</dbReference>
<dbReference type="InterPro" id="IPR014710">
    <property type="entry name" value="RmlC-like_jellyroll"/>
</dbReference>
<sequence>MIHSEVYQFAQDIAWKNAGEGIQRQMFGHDDKVMLVKVKFEAGSIGTLHEHYHSQTTYVASGSFEITIGDERKIIR</sequence>
<comment type="caution">
    <text evidence="2">The sequence shown here is derived from an EMBL/GenBank/DDBJ whole genome shotgun (WGS) entry which is preliminary data.</text>
</comment>
<dbReference type="Gene3D" id="2.60.120.10">
    <property type="entry name" value="Jelly Rolls"/>
    <property type="match status" value="1"/>
</dbReference>
<gene>
    <name evidence="2" type="ORF">ADIARSV_4340</name>
</gene>
<dbReference type="Pfam" id="PF12973">
    <property type="entry name" value="Cupin_7"/>
    <property type="match status" value="1"/>
</dbReference>
<evidence type="ECO:0000313" key="2">
    <source>
        <dbReference type="EMBL" id="EOR92535.1"/>
    </source>
</evidence>
<dbReference type="AlphaFoldDB" id="R9GLW2"/>
<dbReference type="SUPFAM" id="SSF51182">
    <property type="entry name" value="RmlC-like cupins"/>
    <property type="match status" value="1"/>
</dbReference>
<dbReference type="EMBL" id="AQPN01000149">
    <property type="protein sequence ID" value="EOR92535.1"/>
    <property type="molecule type" value="Genomic_DNA"/>
</dbReference>
<proteinExistence type="predicted"/>
<dbReference type="Proteomes" id="UP000014174">
    <property type="component" value="Unassembled WGS sequence"/>
</dbReference>
<organism evidence="2 3">
    <name type="scientific">Arcticibacter svalbardensis MN12-7</name>
    <dbReference type="NCBI Taxonomy" id="1150600"/>
    <lineage>
        <taxon>Bacteria</taxon>
        <taxon>Pseudomonadati</taxon>
        <taxon>Bacteroidota</taxon>
        <taxon>Sphingobacteriia</taxon>
        <taxon>Sphingobacteriales</taxon>
        <taxon>Sphingobacteriaceae</taxon>
        <taxon>Arcticibacter</taxon>
    </lineage>
</organism>
<accession>R9GLW2</accession>